<evidence type="ECO:0000256" key="2">
    <source>
        <dbReference type="ARBA" id="ARBA00022692"/>
    </source>
</evidence>
<feature type="compositionally biased region" description="Low complexity" evidence="13">
    <location>
        <begin position="1502"/>
        <end position="1523"/>
    </location>
</feature>
<gene>
    <name evidence="18 19 20" type="primary">LOC106468416</name>
</gene>
<evidence type="ECO:0000256" key="3">
    <source>
        <dbReference type="ARBA" id="ARBA00022729"/>
    </source>
</evidence>
<dbReference type="InterPro" id="IPR007110">
    <property type="entry name" value="Ig-like_dom"/>
</dbReference>
<dbReference type="InterPro" id="IPR003598">
    <property type="entry name" value="Ig_sub2"/>
</dbReference>
<evidence type="ECO:0000256" key="8">
    <source>
        <dbReference type="ARBA" id="ARBA00023018"/>
    </source>
</evidence>
<proteinExistence type="predicted"/>
<dbReference type="CDD" id="cd20956">
    <property type="entry name" value="IgI_4_Dscam"/>
    <property type="match status" value="1"/>
</dbReference>
<comment type="subcellular location">
    <subcellularLocation>
        <location evidence="1">Membrane</location>
        <topology evidence="1">Single-pass membrane protein</topology>
    </subcellularLocation>
    <subcellularLocation>
        <location evidence="12">Synapse</location>
    </subcellularLocation>
</comment>
<dbReference type="RefSeq" id="XP_022252884.1">
    <property type="nucleotide sequence ID" value="XM_022397176.1"/>
</dbReference>
<evidence type="ECO:0000259" key="16">
    <source>
        <dbReference type="PROSITE" id="PS50853"/>
    </source>
</evidence>
<evidence type="ECO:0000259" key="15">
    <source>
        <dbReference type="PROSITE" id="PS50835"/>
    </source>
</evidence>
<feature type="domain" description="Fibronectin type-III" evidence="16">
    <location>
        <begin position="918"/>
        <end position="1015"/>
    </location>
</feature>
<dbReference type="SMART" id="SM00406">
    <property type="entry name" value="IGv"/>
    <property type="match status" value="4"/>
</dbReference>
<keyword evidence="17" id="KW-1185">Reference proteome</keyword>
<accession>A0ABM1TAD8</accession>
<feature type="region of interest" description="Disordered" evidence="13">
    <location>
        <begin position="1364"/>
        <end position="1432"/>
    </location>
</feature>
<evidence type="ECO:0000313" key="19">
    <source>
        <dbReference type="RefSeq" id="XP_022252844.1"/>
    </source>
</evidence>
<keyword evidence="4" id="KW-0677">Repeat</keyword>
<protein>
    <submittedName>
        <fullName evidence="18 19">Down syndrome cell adhesion molecule-like protein Dscam2 isoform X1</fullName>
    </submittedName>
</protein>
<evidence type="ECO:0000256" key="10">
    <source>
        <dbReference type="ARBA" id="ARBA00023157"/>
    </source>
</evidence>
<evidence type="ECO:0000313" key="18">
    <source>
        <dbReference type="RefSeq" id="XP_022252798.1"/>
    </source>
</evidence>
<sequence>MYTLIGKLPPLRSGNKYEGCNLKINTTVFYGSLIKGFLMASQQEANRGPRFLEEPPVLVEFDNSSGAVVPCTAEGNPNPLVEWVLQDGSKAHDLAGLRHFQPDGSLVFPSFRAKDFQQDVHDAIYRCIAYNTIGKIRSRDVRVKASIQQDYKVQLFDEFVIRGNTAVLRCHVPSFVRDYVTFTWERDNGIQLTSTTLQVGGKYSILSSGKLYIRNVTPEDERAIYRCHTHHRLTSKVVSSSSSGRLIVREPQSKSIPNIVDRQIQVRAREGETVELGCAAQGFPVPAYRWYKDGKLLYGEQNVRHGGDSLIFQYVSSSDSGNYVCVANNTQGEERVDMSLIVSAPFSVHVTPQYHVVDVGQSTTLNCSLTGYPVHKIKWMKNTVPLVTNPRIRILDQKILHFSAVEREDRGMYQCFVYNDKESAQGTSELKLGEVTPVILSAFTEQVLKPGVDLSLSCTATGNPIPQITWTLEELGIPELSRIRLGDYVTSRGHVVSYVNISNVRVEDGGEYTCMATNMAGVVTHSATVSIYGPPVIRPMRNLSVLSGETMTLRCPVAGYPIKSMTWIRAGSQLPVLLRQKLKPGGKLLVKNVERVPDEGEYTCIAKNPDGDSASGKVFVSVKVAPHIDEEFFPEKRTATEAESVKLLCSIVKGDPPISITWDKDGVPISRERHRRIQSLEDSSLLILKHLKYRDSGNYTCHASNSAATVSRTTAMIVNVPPRWLIEPIDKDVIRGERVAIDCIAEGYPQPRISWKRPLGSQLNDFREVYPNYRTQVFSNGTLMIQDLEDSDNGHYLCQASNGIGSGLTKLIVVTVHAPPRFETTFISQTVAKGAQTVLNCEVEADRPVFVKWQKDKHPLDIKTEKRFSMKQAVTKSKVQSSLVISSSHRYDSALYTCMVKNDYGSDETNIQLIVQEPPSPPTDVTKMSVGSRTVELSWKPSYSGNSAITKYTVEYKNISDDWNHCLQISVSGFETSATIRNLFPVSSYDLRIIAENSLGKSKPSEVLTLVTAEEVPGGPPLNVRVEANGAHSLKVTWKPPQKHLLHGKLQGYYLGYKQKDSIESFQYKTILSPGSGDVTSYLTNLRRLTTYNILVQAYNNAGAGPQSDKIQATTLESSPPTSPGLAVVSTTSSSITIEWEKSGDSELKNYIVHYKAEEKGWMKERITTKTHKYTLKSLQCGTRYRLYMTASNSLGTGEPSSTVIGRTKGGAPVSPHKRTFLLINATSVTLNTSSWEDGGCPIQYFSIRYRPTFHHVWNTVASRMMALQKFLKIGHLAPGREYSLLVSAHNEAGTTEAEYTFQTLNYTFFASAATLPPPAKPPAGWDSTLPFYRNLTVILPVIFSIIVLLVVTIVVLVCLKRQSDDSTGNSSGDGQPRKSRQVENVGMAEFPQKPPKEMEPIYKPSYYSSPTRKPTPVAARGRMRRRDETHEYAEPYASVPPPRCVVDEGSCPVMISMAQTRNDGPYATIKRSPPRPVCYLPPMSQDVKLRSAQQVISPERSGPCCQSASSPSGSSGERPSSM</sequence>
<dbReference type="RefSeq" id="XP_022252844.1">
    <property type="nucleotide sequence ID" value="XM_022397136.1"/>
</dbReference>
<feature type="domain" description="Ig-like" evidence="15">
    <location>
        <begin position="163"/>
        <end position="239"/>
    </location>
</feature>
<keyword evidence="9 14" id="KW-0472">Membrane</keyword>
<dbReference type="InterPro" id="IPR056754">
    <property type="entry name" value="DSCAM/DSCAML_C"/>
</dbReference>
<evidence type="ECO:0000313" key="17">
    <source>
        <dbReference type="Proteomes" id="UP000694941"/>
    </source>
</evidence>
<feature type="domain" description="Ig-like" evidence="15">
    <location>
        <begin position="626"/>
        <end position="711"/>
    </location>
</feature>
<dbReference type="Pfam" id="PF00041">
    <property type="entry name" value="fn3"/>
    <property type="match status" value="3"/>
</dbReference>
<evidence type="ECO:0000256" key="5">
    <source>
        <dbReference type="ARBA" id="ARBA00022889"/>
    </source>
</evidence>
<dbReference type="Gene3D" id="2.60.40.10">
    <property type="entry name" value="Immunoglobulins"/>
    <property type="match status" value="13"/>
</dbReference>
<organism evidence="17 19">
    <name type="scientific">Limulus polyphemus</name>
    <name type="common">Atlantic horseshoe crab</name>
    <dbReference type="NCBI Taxonomy" id="6850"/>
    <lineage>
        <taxon>Eukaryota</taxon>
        <taxon>Metazoa</taxon>
        <taxon>Ecdysozoa</taxon>
        <taxon>Arthropoda</taxon>
        <taxon>Chelicerata</taxon>
        <taxon>Merostomata</taxon>
        <taxon>Xiphosura</taxon>
        <taxon>Limulidae</taxon>
        <taxon>Limulus</taxon>
    </lineage>
</organism>
<evidence type="ECO:0000256" key="13">
    <source>
        <dbReference type="SAM" id="MobiDB-lite"/>
    </source>
</evidence>
<dbReference type="InterPro" id="IPR013783">
    <property type="entry name" value="Ig-like_fold"/>
</dbReference>
<dbReference type="InterPro" id="IPR036179">
    <property type="entry name" value="Ig-like_dom_sf"/>
</dbReference>
<keyword evidence="3" id="KW-0732">Signal</keyword>
<dbReference type="InterPro" id="IPR003599">
    <property type="entry name" value="Ig_sub"/>
</dbReference>
<dbReference type="Pfam" id="PF07679">
    <property type="entry name" value="I-set"/>
    <property type="match status" value="2"/>
</dbReference>
<feature type="domain" description="Ig-like" evidence="15">
    <location>
        <begin position="49"/>
        <end position="148"/>
    </location>
</feature>
<dbReference type="PANTHER" id="PTHR12231:SF105">
    <property type="entry name" value="LACHESIN-LIKE PROTEIN"/>
    <property type="match status" value="1"/>
</dbReference>
<dbReference type="InterPro" id="IPR013151">
    <property type="entry name" value="Immunoglobulin_dom"/>
</dbReference>
<feature type="domain" description="Ig-like" evidence="15">
    <location>
        <begin position="534"/>
        <end position="621"/>
    </location>
</feature>
<feature type="region of interest" description="Disordered" evidence="13">
    <location>
        <begin position="1490"/>
        <end position="1523"/>
    </location>
</feature>
<feature type="domain" description="Ig-like" evidence="15">
    <location>
        <begin position="722"/>
        <end position="815"/>
    </location>
</feature>
<keyword evidence="2 14" id="KW-0812">Transmembrane</keyword>
<evidence type="ECO:0000256" key="14">
    <source>
        <dbReference type="SAM" id="Phobius"/>
    </source>
</evidence>
<evidence type="ECO:0000313" key="20">
    <source>
        <dbReference type="RefSeq" id="XP_022252884.1"/>
    </source>
</evidence>
<dbReference type="GeneID" id="106468416"/>
<evidence type="ECO:0000256" key="12">
    <source>
        <dbReference type="ARBA" id="ARBA00034103"/>
    </source>
</evidence>
<keyword evidence="8" id="KW-0770">Synapse</keyword>
<dbReference type="Proteomes" id="UP000694941">
    <property type="component" value="Unplaced"/>
</dbReference>
<dbReference type="CDD" id="cd00063">
    <property type="entry name" value="FN3"/>
    <property type="match status" value="4"/>
</dbReference>
<dbReference type="InterPro" id="IPR013106">
    <property type="entry name" value="Ig_V-set"/>
</dbReference>
<dbReference type="RefSeq" id="XP_022252798.1">
    <property type="nucleotide sequence ID" value="XM_022397090.1"/>
</dbReference>
<dbReference type="PROSITE" id="PS50853">
    <property type="entry name" value="FN3"/>
    <property type="match status" value="4"/>
</dbReference>
<feature type="domain" description="Ig-like" evidence="15">
    <location>
        <begin position="820"/>
        <end position="912"/>
    </location>
</feature>
<dbReference type="Pfam" id="PF13927">
    <property type="entry name" value="Ig_3"/>
    <property type="match status" value="5"/>
</dbReference>
<feature type="domain" description="Fibronectin type-III" evidence="16">
    <location>
        <begin position="1020"/>
        <end position="1118"/>
    </location>
</feature>
<name>A0ABM1TAD8_LIMPO</name>
<dbReference type="SMART" id="SM00409">
    <property type="entry name" value="IG"/>
    <property type="match status" value="9"/>
</dbReference>
<dbReference type="InterPro" id="IPR036116">
    <property type="entry name" value="FN3_sf"/>
</dbReference>
<keyword evidence="6" id="KW-0524">Neurogenesis</keyword>
<dbReference type="SMART" id="SM00408">
    <property type="entry name" value="IGc2"/>
    <property type="match status" value="9"/>
</dbReference>
<evidence type="ECO:0000256" key="7">
    <source>
        <dbReference type="ARBA" id="ARBA00022989"/>
    </source>
</evidence>
<reference evidence="18 19" key="1">
    <citation type="submission" date="2025-05" db="UniProtKB">
        <authorList>
            <consortium name="RefSeq"/>
        </authorList>
    </citation>
    <scope>IDENTIFICATION</scope>
    <source>
        <tissue evidence="18 19">Muscle</tissue>
    </source>
</reference>
<dbReference type="InterPro" id="IPR013098">
    <property type="entry name" value="Ig_I-set"/>
</dbReference>
<dbReference type="CDD" id="cd20958">
    <property type="entry name" value="IgI_5_Dscam"/>
    <property type="match status" value="1"/>
</dbReference>
<dbReference type="SMART" id="SM00060">
    <property type="entry name" value="FN3"/>
    <property type="match status" value="4"/>
</dbReference>
<dbReference type="Pfam" id="PF25059">
    <property type="entry name" value="FN3_DSCAM-DSCAML_C"/>
    <property type="match status" value="1"/>
</dbReference>
<keyword evidence="10" id="KW-1015">Disulfide bond</keyword>
<evidence type="ECO:0000256" key="1">
    <source>
        <dbReference type="ARBA" id="ARBA00004167"/>
    </source>
</evidence>
<evidence type="ECO:0000256" key="4">
    <source>
        <dbReference type="ARBA" id="ARBA00022737"/>
    </source>
</evidence>
<feature type="transmembrane region" description="Helical" evidence="14">
    <location>
        <begin position="1338"/>
        <end position="1360"/>
    </location>
</feature>
<dbReference type="InterPro" id="IPR051170">
    <property type="entry name" value="Neural/epithelial_adhesion"/>
</dbReference>
<keyword evidence="5" id="KW-0130">Cell adhesion</keyword>
<feature type="domain" description="Fibronectin type-III" evidence="16">
    <location>
        <begin position="1212"/>
        <end position="1307"/>
    </location>
</feature>
<feature type="domain" description="Ig-like" evidence="15">
    <location>
        <begin position="437"/>
        <end position="530"/>
    </location>
</feature>
<keyword evidence="7 14" id="KW-1133">Transmembrane helix</keyword>
<feature type="domain" description="Ig-like" evidence="15">
    <location>
        <begin position="257"/>
        <end position="343"/>
    </location>
</feature>
<dbReference type="SUPFAM" id="SSF49265">
    <property type="entry name" value="Fibronectin type III"/>
    <property type="match status" value="2"/>
</dbReference>
<feature type="domain" description="Ig-like" evidence="15">
    <location>
        <begin position="345"/>
        <end position="431"/>
    </location>
</feature>
<feature type="compositionally biased region" description="Low complexity" evidence="13">
    <location>
        <begin position="1364"/>
        <end position="1375"/>
    </location>
</feature>
<dbReference type="PROSITE" id="PS50835">
    <property type="entry name" value="IG_LIKE"/>
    <property type="match status" value="9"/>
</dbReference>
<dbReference type="InterPro" id="IPR003961">
    <property type="entry name" value="FN3_dom"/>
</dbReference>
<evidence type="ECO:0000256" key="11">
    <source>
        <dbReference type="ARBA" id="ARBA00023319"/>
    </source>
</evidence>
<dbReference type="PANTHER" id="PTHR12231">
    <property type="entry name" value="CTX-RELATED TYPE I TRANSMEMBRANE PROTEIN"/>
    <property type="match status" value="1"/>
</dbReference>
<feature type="domain" description="Fibronectin type-III" evidence="16">
    <location>
        <begin position="1120"/>
        <end position="1211"/>
    </location>
</feature>
<evidence type="ECO:0000256" key="6">
    <source>
        <dbReference type="ARBA" id="ARBA00022902"/>
    </source>
</evidence>
<keyword evidence="11" id="KW-0393">Immunoglobulin domain</keyword>
<dbReference type="SUPFAM" id="SSF48726">
    <property type="entry name" value="Immunoglobulin"/>
    <property type="match status" value="9"/>
</dbReference>
<evidence type="ECO:0000256" key="9">
    <source>
        <dbReference type="ARBA" id="ARBA00023136"/>
    </source>
</evidence>
<dbReference type="Pfam" id="PF00047">
    <property type="entry name" value="ig"/>
    <property type="match status" value="1"/>
</dbReference>